<dbReference type="EMBL" id="CAACVS010000631">
    <property type="protein sequence ID" value="VEU44219.1"/>
    <property type="molecule type" value="Genomic_DNA"/>
</dbReference>
<gene>
    <name evidence="2" type="ORF">PSNMU_V1.4_AUG-EV-PASAV3_0113030</name>
</gene>
<feature type="compositionally biased region" description="Basic and acidic residues" evidence="1">
    <location>
        <begin position="216"/>
        <end position="229"/>
    </location>
</feature>
<name>A0A448ZQ99_9STRA</name>
<feature type="compositionally biased region" description="Basic residues" evidence="1">
    <location>
        <begin position="196"/>
        <end position="205"/>
    </location>
</feature>
<reference evidence="2 3" key="1">
    <citation type="submission" date="2019-01" db="EMBL/GenBank/DDBJ databases">
        <authorList>
            <person name="Ferrante I. M."/>
        </authorList>
    </citation>
    <scope>NUCLEOTIDE SEQUENCE [LARGE SCALE GENOMIC DNA]</scope>
    <source>
        <strain evidence="2 3">B856</strain>
    </source>
</reference>
<evidence type="ECO:0000313" key="2">
    <source>
        <dbReference type="EMBL" id="VEU44219.1"/>
    </source>
</evidence>
<dbReference type="AlphaFoldDB" id="A0A448ZQ99"/>
<keyword evidence="3" id="KW-1185">Reference proteome</keyword>
<organism evidence="2 3">
    <name type="scientific">Pseudo-nitzschia multistriata</name>
    <dbReference type="NCBI Taxonomy" id="183589"/>
    <lineage>
        <taxon>Eukaryota</taxon>
        <taxon>Sar</taxon>
        <taxon>Stramenopiles</taxon>
        <taxon>Ochrophyta</taxon>
        <taxon>Bacillariophyta</taxon>
        <taxon>Bacillariophyceae</taxon>
        <taxon>Bacillariophycidae</taxon>
        <taxon>Bacillariales</taxon>
        <taxon>Bacillariaceae</taxon>
        <taxon>Pseudo-nitzschia</taxon>
    </lineage>
</organism>
<accession>A0A448ZQ99</accession>
<feature type="compositionally biased region" description="Low complexity" evidence="1">
    <location>
        <begin position="251"/>
        <end position="273"/>
    </location>
</feature>
<feature type="compositionally biased region" description="Low complexity" evidence="1">
    <location>
        <begin position="155"/>
        <end position="174"/>
    </location>
</feature>
<evidence type="ECO:0000256" key="1">
    <source>
        <dbReference type="SAM" id="MobiDB-lite"/>
    </source>
</evidence>
<sequence>MPSIESVPEEIRARTEFVAAIRTGIDALMGRCGFSRERAVATLLKELNRGMQQQQESLSTTIPGTTSRPTDDEIFDAMRKHKLGVDEATRAVTVSRAMRREMLSRRDITPAEAIDRLIARISLDNILYESGEDDDSDDDNRGISALNMPKIDLVSSPSSSSLSPSSPSTSSTTSKTTGHFRKNARNKKFTSQSPRKQQKTSHHHGTGNNILVGKKRGMDEMDHSGSKNDDEVETKAATGRPLRGAKRLHRASANASSASSEASTGSSTRSVNK</sequence>
<dbReference type="OrthoDB" id="10660564at2759"/>
<evidence type="ECO:0000313" key="3">
    <source>
        <dbReference type="Proteomes" id="UP000291116"/>
    </source>
</evidence>
<feature type="compositionally biased region" description="Basic residues" evidence="1">
    <location>
        <begin position="178"/>
        <end position="188"/>
    </location>
</feature>
<protein>
    <submittedName>
        <fullName evidence="2">Uncharacterized protein</fullName>
    </submittedName>
</protein>
<feature type="region of interest" description="Disordered" evidence="1">
    <location>
        <begin position="152"/>
        <end position="273"/>
    </location>
</feature>
<dbReference type="Proteomes" id="UP000291116">
    <property type="component" value="Unassembled WGS sequence"/>
</dbReference>
<proteinExistence type="predicted"/>